<evidence type="ECO:0000256" key="6">
    <source>
        <dbReference type="ARBA" id="ARBA00022763"/>
    </source>
</evidence>
<evidence type="ECO:0000313" key="13">
    <source>
        <dbReference type="Proteomes" id="UP001497444"/>
    </source>
</evidence>
<evidence type="ECO:0000256" key="9">
    <source>
        <dbReference type="ARBA" id="ARBA00023125"/>
    </source>
</evidence>
<keyword evidence="7" id="KW-0378">Hydrolase</keyword>
<comment type="similarity">
    <text evidence="1">Belongs to the RuvC family.</text>
</comment>
<dbReference type="NCBIfam" id="TIGR00228">
    <property type="entry name" value="ruvC"/>
    <property type="match status" value="1"/>
</dbReference>
<keyword evidence="13" id="KW-1185">Reference proteome</keyword>
<evidence type="ECO:0000313" key="12">
    <source>
        <dbReference type="EMBL" id="CAK9250369.1"/>
    </source>
</evidence>
<evidence type="ECO:0000256" key="1">
    <source>
        <dbReference type="ARBA" id="ARBA00009518"/>
    </source>
</evidence>
<comment type="caution">
    <text evidence="12">The sequence shown here is derived from an EMBL/GenBank/DDBJ whole genome shotgun (WGS) entry which is preliminary data.</text>
</comment>
<organism evidence="12 13">
    <name type="scientific">Sphagnum jensenii</name>
    <dbReference type="NCBI Taxonomy" id="128206"/>
    <lineage>
        <taxon>Eukaryota</taxon>
        <taxon>Viridiplantae</taxon>
        <taxon>Streptophyta</taxon>
        <taxon>Embryophyta</taxon>
        <taxon>Bryophyta</taxon>
        <taxon>Sphagnophytina</taxon>
        <taxon>Sphagnopsida</taxon>
        <taxon>Sphagnales</taxon>
        <taxon>Sphagnaceae</taxon>
        <taxon>Sphagnum</taxon>
    </lineage>
</organism>
<keyword evidence="10" id="KW-0233">DNA recombination</keyword>
<keyword evidence="11" id="KW-0234">DNA repair</keyword>
<reference evidence="12" key="1">
    <citation type="submission" date="2024-02" db="EMBL/GenBank/DDBJ databases">
        <authorList>
            <consortium name="ELIXIR-Norway"/>
            <consortium name="Elixir Norway"/>
        </authorList>
    </citation>
    <scope>NUCLEOTIDE SEQUENCE</scope>
</reference>
<keyword evidence="8" id="KW-0460">Magnesium</keyword>
<evidence type="ECO:0000256" key="4">
    <source>
        <dbReference type="ARBA" id="ARBA00022723"/>
    </source>
</evidence>
<evidence type="ECO:0000256" key="11">
    <source>
        <dbReference type="ARBA" id="ARBA00023204"/>
    </source>
</evidence>
<dbReference type="PANTHER" id="PTHR30194:SF3">
    <property type="entry name" value="CROSSOVER JUNCTION ENDODEOXYRIBONUCLEASE RUVC"/>
    <property type="match status" value="1"/>
</dbReference>
<dbReference type="PRINTS" id="PR00696">
    <property type="entry name" value="RSOLVASERUVC"/>
</dbReference>
<keyword evidence="5" id="KW-0255">Endonuclease</keyword>
<keyword evidence="2" id="KW-0963">Cytoplasm</keyword>
<evidence type="ECO:0000256" key="10">
    <source>
        <dbReference type="ARBA" id="ARBA00023172"/>
    </source>
</evidence>
<dbReference type="InterPro" id="IPR012337">
    <property type="entry name" value="RNaseH-like_sf"/>
</dbReference>
<keyword evidence="4" id="KW-0479">Metal-binding</keyword>
<dbReference type="InterPro" id="IPR002176">
    <property type="entry name" value="X-over_junc_endoDNase_RuvC"/>
</dbReference>
<accession>A0ABP0V7H2</accession>
<dbReference type="PANTHER" id="PTHR30194">
    <property type="entry name" value="CROSSOVER JUNCTION ENDODEOXYRIBONUCLEASE RUVC"/>
    <property type="match status" value="1"/>
</dbReference>
<keyword evidence="9" id="KW-0238">DNA-binding</keyword>
<evidence type="ECO:0000256" key="3">
    <source>
        <dbReference type="ARBA" id="ARBA00022722"/>
    </source>
</evidence>
<evidence type="ECO:0008006" key="14">
    <source>
        <dbReference type="Google" id="ProtNLM"/>
    </source>
</evidence>
<dbReference type="SUPFAM" id="SSF53098">
    <property type="entry name" value="Ribonuclease H-like"/>
    <property type="match status" value="1"/>
</dbReference>
<keyword evidence="6" id="KW-0227">DNA damage</keyword>
<dbReference type="CDD" id="cd16962">
    <property type="entry name" value="RuvC"/>
    <property type="match status" value="1"/>
</dbReference>
<evidence type="ECO:0000256" key="5">
    <source>
        <dbReference type="ARBA" id="ARBA00022759"/>
    </source>
</evidence>
<dbReference type="InterPro" id="IPR036397">
    <property type="entry name" value="RNaseH_sf"/>
</dbReference>
<dbReference type="HAMAP" id="MF_00034">
    <property type="entry name" value="RuvC"/>
    <property type="match status" value="1"/>
</dbReference>
<evidence type="ECO:0000256" key="2">
    <source>
        <dbReference type="ARBA" id="ARBA00022490"/>
    </source>
</evidence>
<dbReference type="Gene3D" id="3.30.420.10">
    <property type="entry name" value="Ribonuclease H-like superfamily/Ribonuclease H"/>
    <property type="match status" value="1"/>
</dbReference>
<sequence>MRILGVDPGSRLTGYGCVDSVGSKIQVVTHGVLKLANTSGKATIPLEERLLSIYHGLTDVIEETKPDILVIEKVFFAKNAVSALKLGQARGAAILTGMIHGLKIFEYSPNEVKLAIVGQGHADKDQVAKMIELMVGKQNFETSDASDGLALAICHHPFFSKKLDALCKRFAELADCVRKA</sequence>
<keyword evidence="3" id="KW-0540">Nuclease</keyword>
<gene>
    <name evidence="12" type="ORF">CSSPJE1EN1_LOCUS25747</name>
</gene>
<dbReference type="EMBL" id="CAXAQS010000159">
    <property type="protein sequence ID" value="CAK9250369.1"/>
    <property type="molecule type" value="Genomic_DNA"/>
</dbReference>
<dbReference type="Pfam" id="PF02075">
    <property type="entry name" value="RuvC"/>
    <property type="match status" value="1"/>
</dbReference>
<protein>
    <recommendedName>
        <fullName evidence="14">Holliday junction nuclease RuvC</fullName>
    </recommendedName>
</protein>
<proteinExistence type="inferred from homology"/>
<name>A0ABP0V7H2_9BRYO</name>
<evidence type="ECO:0000256" key="8">
    <source>
        <dbReference type="ARBA" id="ARBA00022842"/>
    </source>
</evidence>
<dbReference type="Proteomes" id="UP001497444">
    <property type="component" value="Unassembled WGS sequence"/>
</dbReference>
<dbReference type="PROSITE" id="PS01321">
    <property type="entry name" value="RUVC"/>
    <property type="match status" value="1"/>
</dbReference>
<evidence type="ECO:0000256" key="7">
    <source>
        <dbReference type="ARBA" id="ARBA00022801"/>
    </source>
</evidence>
<dbReference type="InterPro" id="IPR020563">
    <property type="entry name" value="X-over_junc_endoDNase_Mg_BS"/>
</dbReference>